<dbReference type="InterPro" id="IPR004088">
    <property type="entry name" value="KH_dom_type_1"/>
</dbReference>
<organism evidence="4 5">
    <name type="scientific">Magallana gigas</name>
    <name type="common">Pacific oyster</name>
    <name type="synonym">Crassostrea gigas</name>
    <dbReference type="NCBI Taxonomy" id="29159"/>
    <lineage>
        <taxon>Eukaryota</taxon>
        <taxon>Metazoa</taxon>
        <taxon>Spiralia</taxon>
        <taxon>Lophotrochozoa</taxon>
        <taxon>Mollusca</taxon>
        <taxon>Bivalvia</taxon>
        <taxon>Autobranchia</taxon>
        <taxon>Pteriomorphia</taxon>
        <taxon>Ostreida</taxon>
        <taxon>Ostreoidea</taxon>
        <taxon>Ostreidae</taxon>
        <taxon>Magallana</taxon>
    </lineage>
</organism>
<dbReference type="Proteomes" id="UP000005408">
    <property type="component" value="Unassembled WGS sequence"/>
</dbReference>
<keyword evidence="1" id="KW-0677">Repeat</keyword>
<evidence type="ECO:0000256" key="1">
    <source>
        <dbReference type="ARBA" id="ARBA00022737"/>
    </source>
</evidence>
<dbReference type="CDD" id="cd02396">
    <property type="entry name" value="KH-I_PCBP_rpt2"/>
    <property type="match status" value="1"/>
</dbReference>
<accession>A0A8W8N2S7</accession>
<dbReference type="AlphaFoldDB" id="A0A8W8N2S7"/>
<evidence type="ECO:0000256" key="2">
    <source>
        <dbReference type="PROSITE-ProRule" id="PRU00117"/>
    </source>
</evidence>
<dbReference type="CDD" id="cd22439">
    <property type="entry name" value="KH-I_PCBP_rpt3"/>
    <property type="match status" value="1"/>
</dbReference>
<dbReference type="EnsemblMetazoa" id="G5053.2">
    <property type="protein sequence ID" value="G5053.2:cds"/>
    <property type="gene ID" value="G5053"/>
</dbReference>
<dbReference type="InterPro" id="IPR004087">
    <property type="entry name" value="KH_dom"/>
</dbReference>
<dbReference type="FunFam" id="3.30.1370.10:FF:000002">
    <property type="entry name" value="poly(RC)-binding protein 2 isoform X1"/>
    <property type="match status" value="1"/>
</dbReference>
<reference evidence="4" key="1">
    <citation type="submission" date="2022-08" db="UniProtKB">
        <authorList>
            <consortium name="EnsemblMetazoa"/>
        </authorList>
    </citation>
    <scope>IDENTIFICATION</scope>
    <source>
        <strain evidence="4">05x7-T-G4-1.051#20</strain>
    </source>
</reference>
<evidence type="ECO:0000313" key="4">
    <source>
        <dbReference type="EnsemblMetazoa" id="G5053.2:cds"/>
    </source>
</evidence>
<dbReference type="PROSITE" id="PS50084">
    <property type="entry name" value="KH_TYPE_1"/>
    <property type="match status" value="3"/>
</dbReference>
<feature type="domain" description="K Homology" evidence="3">
    <location>
        <begin position="118"/>
        <end position="189"/>
    </location>
</feature>
<keyword evidence="2" id="KW-0694">RNA-binding</keyword>
<dbReference type="OMA" id="CAPVFPM"/>
<dbReference type="PANTHER" id="PTHR10288">
    <property type="entry name" value="KH DOMAIN CONTAINING RNA BINDING PROTEIN"/>
    <property type="match status" value="1"/>
</dbReference>
<dbReference type="InterPro" id="IPR036612">
    <property type="entry name" value="KH_dom_type_1_sf"/>
</dbReference>
<protein>
    <recommendedName>
        <fullName evidence="3">K Homology domain-containing protein</fullName>
    </recommendedName>
</protein>
<dbReference type="SUPFAM" id="SSF54791">
    <property type="entry name" value="Eukaryotic type KH-domain (KH-domain type I)"/>
    <property type="match status" value="3"/>
</dbReference>
<sequence>MASEKKMVLNDSVPVSLLTVRMIMQGKEVGSIIGKKGDNIKKFREDSGAKINISDGSCPERIVTVTGTTECIHKAFTMICKKFEEDLQNTLTVPKPPVTLQLSILFQDLQNTPTVPKPPVTLRLVVPASQCGSLIGKGGSKIKEIRETTGASIQVASEMLPNSTERAVTVSGTADAITLCIQNICSIMLESPPKGATIQYRPKPVVPPVIFAGGQAYTVPGQMQGVQASEKERLGIPKMELSKLHQLSLGQPIPIIPCTSPQLIQASEMHNIQTSCQQYCPRFMTSLTSQSTMPGLPHMAAAYPRATNTVPQALPAQPQQQQTTTEMAIPNDLIGCIIGRGGQKINEIRQMSGAMIKISNAEEGAPDRKVTITGTPETIGLAQYLINTSMELHKTLTLDPSSSTQNTTPTLTSVQSQHAPMAIPISQLAMKPMIVGYNGLNGIAGLNGISHGLNGLSVPIMDSVAAANQKNLTTKMRVGLTSVRAEPKFSPY</sequence>
<keyword evidence="5" id="KW-1185">Reference proteome</keyword>
<dbReference type="SMART" id="SM00322">
    <property type="entry name" value="KH"/>
    <property type="match status" value="3"/>
</dbReference>
<dbReference type="OrthoDB" id="442947at2759"/>
<dbReference type="Gene3D" id="3.30.1370.10">
    <property type="entry name" value="K Homology domain, type 1"/>
    <property type="match status" value="3"/>
</dbReference>
<dbReference type="Pfam" id="PF00013">
    <property type="entry name" value="KH_1"/>
    <property type="match status" value="3"/>
</dbReference>
<evidence type="ECO:0000313" key="5">
    <source>
        <dbReference type="Proteomes" id="UP000005408"/>
    </source>
</evidence>
<dbReference type="GO" id="GO:0003723">
    <property type="term" value="F:RNA binding"/>
    <property type="evidence" value="ECO:0007669"/>
    <property type="project" value="UniProtKB-UniRule"/>
</dbReference>
<evidence type="ECO:0000259" key="3">
    <source>
        <dbReference type="SMART" id="SM00322"/>
    </source>
</evidence>
<dbReference type="CDD" id="cd22438">
    <property type="entry name" value="KH-I_PCBP_rpt1"/>
    <property type="match status" value="1"/>
</dbReference>
<name>A0A8W8N2S7_MAGGI</name>
<feature type="domain" description="K Homology" evidence="3">
    <location>
        <begin position="321"/>
        <end position="391"/>
    </location>
</feature>
<feature type="domain" description="K Homology" evidence="3">
    <location>
        <begin position="16"/>
        <end position="84"/>
    </location>
</feature>
<proteinExistence type="predicted"/>